<feature type="transmembrane region" description="Helical" evidence="13">
    <location>
        <begin position="93"/>
        <end position="118"/>
    </location>
</feature>
<evidence type="ECO:0000313" key="15">
    <source>
        <dbReference type="Proteomes" id="UP000198838"/>
    </source>
</evidence>
<keyword evidence="6" id="KW-0050">Antiport</keyword>
<evidence type="ECO:0000256" key="4">
    <source>
        <dbReference type="ARBA" id="ARBA00020268"/>
    </source>
</evidence>
<evidence type="ECO:0000256" key="1">
    <source>
        <dbReference type="ARBA" id="ARBA00003408"/>
    </source>
</evidence>
<comment type="subcellular location">
    <subcellularLocation>
        <location evidence="2">Cell membrane</location>
        <topology evidence="2">Multi-pass membrane protein</topology>
    </subcellularLocation>
</comment>
<dbReference type="EMBL" id="FOJY01000028">
    <property type="protein sequence ID" value="SFB37551.1"/>
    <property type="molecule type" value="Genomic_DNA"/>
</dbReference>
<sequence>MENDKEQIFKKVILLAIPMMVQNGITNAVVLVDNLMVGSLGTEMMTAVSIAGQLIFVYNLAVFGLISGPGIFGAQYFGQGNKKGFLDIIRLKLYLALICIFAGILIFYFGGEFFLKMYLQGQERGIDSALTLSLGKEYLHIMILQLFPFTISQVYASSIRETGEGFKPMLAGIISVITDVVFNYLLIYGKFGLPELGVRGAALATVISKIVELLIIVVWLNVKISDHPFLKGIYTTFKIPIFKMKDILIKSLPLFLNEFFWAGGMAALTQCYSIRGLDIVAGLNISNAICNLLNVVFIAMGGSVGIIIGQYLGVSKFEEAKEYSIKLMWFTGGACIILSLILIGISFIYPDFYNTTPVIKDYGKWFIIISAVFFPVQGFLNVLYFTLRSGGKTFVTFLFDSVYNWTIAVPVAFLLCKFTSVPVFFVFAFIQFADFIKVIIGYVMIKRGNWVTNLVKDRN</sequence>
<dbReference type="PANTHER" id="PTHR43298">
    <property type="entry name" value="MULTIDRUG RESISTANCE PROTEIN NORM-RELATED"/>
    <property type="match status" value="1"/>
</dbReference>
<feature type="transmembrane region" description="Helical" evidence="13">
    <location>
        <begin position="50"/>
        <end position="72"/>
    </location>
</feature>
<feature type="transmembrane region" description="Helical" evidence="13">
    <location>
        <begin position="201"/>
        <end position="222"/>
    </location>
</feature>
<evidence type="ECO:0000256" key="2">
    <source>
        <dbReference type="ARBA" id="ARBA00004651"/>
    </source>
</evidence>
<dbReference type="NCBIfam" id="TIGR00797">
    <property type="entry name" value="matE"/>
    <property type="match status" value="1"/>
</dbReference>
<accession>A0A1I1AHQ1</accession>
<evidence type="ECO:0000256" key="12">
    <source>
        <dbReference type="ARBA" id="ARBA00031636"/>
    </source>
</evidence>
<dbReference type="GO" id="GO:0006811">
    <property type="term" value="P:monoatomic ion transport"/>
    <property type="evidence" value="ECO:0007669"/>
    <property type="project" value="UniProtKB-KW"/>
</dbReference>
<evidence type="ECO:0000256" key="8">
    <source>
        <dbReference type="ARBA" id="ARBA00022692"/>
    </source>
</evidence>
<dbReference type="GO" id="GO:0042910">
    <property type="term" value="F:xenobiotic transmembrane transporter activity"/>
    <property type="evidence" value="ECO:0007669"/>
    <property type="project" value="InterPro"/>
</dbReference>
<reference evidence="14 15" key="1">
    <citation type="submission" date="2016-10" db="EMBL/GenBank/DDBJ databases">
        <authorList>
            <person name="de Groot N.N."/>
        </authorList>
    </citation>
    <scope>NUCLEOTIDE SEQUENCE [LARGE SCALE GENOMIC DNA]</scope>
    <source>
        <strain evidence="14 15">DSM 5522</strain>
    </source>
</reference>
<dbReference type="PIRSF" id="PIRSF006603">
    <property type="entry name" value="DinF"/>
    <property type="match status" value="1"/>
</dbReference>
<protein>
    <recommendedName>
        <fullName evidence="4">Probable multidrug resistance protein NorM</fullName>
    </recommendedName>
    <alternativeName>
        <fullName evidence="12">Multidrug-efflux transporter</fullName>
    </alternativeName>
</protein>
<name>A0A1I1AHQ1_9FIRM</name>
<evidence type="ECO:0000256" key="10">
    <source>
        <dbReference type="ARBA" id="ARBA00023065"/>
    </source>
</evidence>
<dbReference type="GO" id="GO:0005886">
    <property type="term" value="C:plasma membrane"/>
    <property type="evidence" value="ECO:0007669"/>
    <property type="project" value="UniProtKB-SubCell"/>
</dbReference>
<feature type="transmembrane region" description="Helical" evidence="13">
    <location>
        <begin position="138"/>
        <end position="156"/>
    </location>
</feature>
<feature type="transmembrane region" description="Helical" evidence="13">
    <location>
        <begin position="295"/>
        <end position="315"/>
    </location>
</feature>
<dbReference type="RefSeq" id="WP_092874716.1">
    <property type="nucleotide sequence ID" value="NZ_FOJY01000028.1"/>
</dbReference>
<proteinExistence type="inferred from homology"/>
<organism evidence="14 15">
    <name type="scientific">Acetitomaculum ruminis DSM 5522</name>
    <dbReference type="NCBI Taxonomy" id="1120918"/>
    <lineage>
        <taxon>Bacteria</taxon>
        <taxon>Bacillati</taxon>
        <taxon>Bacillota</taxon>
        <taxon>Clostridia</taxon>
        <taxon>Lachnospirales</taxon>
        <taxon>Lachnospiraceae</taxon>
        <taxon>Acetitomaculum</taxon>
    </lineage>
</organism>
<evidence type="ECO:0000256" key="11">
    <source>
        <dbReference type="ARBA" id="ARBA00023136"/>
    </source>
</evidence>
<evidence type="ECO:0000256" key="6">
    <source>
        <dbReference type="ARBA" id="ARBA00022449"/>
    </source>
</evidence>
<feature type="transmembrane region" description="Helical" evidence="13">
    <location>
        <begin position="394"/>
        <end position="415"/>
    </location>
</feature>
<dbReference type="Proteomes" id="UP000198838">
    <property type="component" value="Unassembled WGS sequence"/>
</dbReference>
<dbReference type="InterPro" id="IPR050222">
    <property type="entry name" value="MATE_MdtK"/>
</dbReference>
<evidence type="ECO:0000256" key="13">
    <source>
        <dbReference type="SAM" id="Phobius"/>
    </source>
</evidence>
<dbReference type="PANTHER" id="PTHR43298:SF2">
    <property type="entry name" value="FMN_FAD EXPORTER YEEO-RELATED"/>
    <property type="match status" value="1"/>
</dbReference>
<dbReference type="GO" id="GO:0015297">
    <property type="term" value="F:antiporter activity"/>
    <property type="evidence" value="ECO:0007669"/>
    <property type="project" value="UniProtKB-KW"/>
</dbReference>
<keyword evidence="7" id="KW-1003">Cell membrane</keyword>
<dbReference type="AlphaFoldDB" id="A0A1I1AHQ1"/>
<dbReference type="OrthoDB" id="9780160at2"/>
<feature type="transmembrane region" description="Helical" evidence="13">
    <location>
        <begin position="12"/>
        <end position="30"/>
    </location>
</feature>
<evidence type="ECO:0000256" key="9">
    <source>
        <dbReference type="ARBA" id="ARBA00022989"/>
    </source>
</evidence>
<comment type="similarity">
    <text evidence="3">Belongs to the multi antimicrobial extrusion (MATE) (TC 2.A.66.1) family.</text>
</comment>
<evidence type="ECO:0000313" key="14">
    <source>
        <dbReference type="EMBL" id="SFB37551.1"/>
    </source>
</evidence>
<evidence type="ECO:0000256" key="7">
    <source>
        <dbReference type="ARBA" id="ARBA00022475"/>
    </source>
</evidence>
<evidence type="ECO:0000256" key="5">
    <source>
        <dbReference type="ARBA" id="ARBA00022448"/>
    </source>
</evidence>
<keyword evidence="11 13" id="KW-0472">Membrane</keyword>
<keyword evidence="15" id="KW-1185">Reference proteome</keyword>
<keyword evidence="8 13" id="KW-0812">Transmembrane</keyword>
<comment type="function">
    <text evidence="1">Multidrug efflux pump.</text>
</comment>
<keyword evidence="10" id="KW-0406">Ion transport</keyword>
<dbReference type="Pfam" id="PF01554">
    <property type="entry name" value="MatE"/>
    <property type="match status" value="2"/>
</dbReference>
<keyword evidence="5" id="KW-0813">Transport</keyword>
<feature type="transmembrane region" description="Helical" evidence="13">
    <location>
        <begin position="365"/>
        <end position="387"/>
    </location>
</feature>
<evidence type="ECO:0000256" key="3">
    <source>
        <dbReference type="ARBA" id="ARBA00010199"/>
    </source>
</evidence>
<feature type="transmembrane region" description="Helical" evidence="13">
    <location>
        <begin position="421"/>
        <end position="445"/>
    </location>
</feature>
<dbReference type="InterPro" id="IPR002528">
    <property type="entry name" value="MATE_fam"/>
</dbReference>
<feature type="transmembrane region" description="Helical" evidence="13">
    <location>
        <begin position="327"/>
        <end position="349"/>
    </location>
</feature>
<keyword evidence="9 13" id="KW-1133">Transmembrane helix</keyword>
<dbReference type="InterPro" id="IPR048279">
    <property type="entry name" value="MdtK-like"/>
</dbReference>
<dbReference type="STRING" id="1120918.SAMN05216249_1282"/>
<gene>
    <name evidence="14" type="ORF">SAMN05216249_1282</name>
</gene>
<feature type="transmembrane region" description="Helical" evidence="13">
    <location>
        <begin position="168"/>
        <end position="189"/>
    </location>
</feature>